<comment type="similarity">
    <text evidence="1">Belongs to the ABC transporter superfamily.</text>
</comment>
<dbReference type="OrthoDB" id="9779029at2"/>
<dbReference type="InterPro" id="IPR050763">
    <property type="entry name" value="ABC_transporter_ATP-binding"/>
</dbReference>
<sequence>MIEVKKITRDLGGFFLNQVSFTIKKGSVVAFVGDNGAGKTTTIKALFGELRLDSGQILMNGKDILDDQNLQRIAFFPDSNNVPMNMKLKDYVSYICAVNGMSKKQAQDRAEAVYTMLGLEPYVNKKLKSLSAGWKKRAIMASVLVRAPEFIVFDEPTANVDVEAKLSFMNILHELSNIGVTILITSHILEELQEVANYLVLIKNGEIVYENDFDNKTQKISDIYKTINAQKTDNISLLNDVYLNAGGVENGK</sequence>
<dbReference type="CDD" id="cd03230">
    <property type="entry name" value="ABC_DR_subfamily_A"/>
    <property type="match status" value="1"/>
</dbReference>
<evidence type="ECO:0000256" key="2">
    <source>
        <dbReference type="ARBA" id="ARBA00022448"/>
    </source>
</evidence>
<dbReference type="PANTHER" id="PTHR42711:SF5">
    <property type="entry name" value="ABC TRANSPORTER ATP-BINDING PROTEIN NATA"/>
    <property type="match status" value="1"/>
</dbReference>
<dbReference type="PANTHER" id="PTHR42711">
    <property type="entry name" value="ABC TRANSPORTER ATP-BINDING PROTEIN"/>
    <property type="match status" value="1"/>
</dbReference>
<dbReference type="Gene3D" id="3.40.50.300">
    <property type="entry name" value="P-loop containing nucleotide triphosphate hydrolases"/>
    <property type="match status" value="1"/>
</dbReference>
<dbReference type="Proteomes" id="UP000019267">
    <property type="component" value="Chromosome"/>
</dbReference>
<accession>W6A6H1</accession>
<keyword evidence="7" id="KW-1185">Reference proteome</keyword>
<organism evidence="6 7">
    <name type="scientific">Spiroplasma culicicola AES-1</name>
    <dbReference type="NCBI Taxonomy" id="1276246"/>
    <lineage>
        <taxon>Bacteria</taxon>
        <taxon>Bacillati</taxon>
        <taxon>Mycoplasmatota</taxon>
        <taxon>Mollicutes</taxon>
        <taxon>Entomoplasmatales</taxon>
        <taxon>Spiroplasmataceae</taxon>
        <taxon>Spiroplasma</taxon>
    </lineage>
</organism>
<dbReference type="KEGG" id="scq:SCULI_v1c01190"/>
<dbReference type="InterPro" id="IPR017871">
    <property type="entry name" value="ABC_transporter-like_CS"/>
</dbReference>
<dbReference type="PROSITE" id="PS00211">
    <property type="entry name" value="ABC_TRANSPORTER_1"/>
    <property type="match status" value="1"/>
</dbReference>
<dbReference type="PATRIC" id="fig|1276246.3.peg.118"/>
<feature type="domain" description="ABC transporter" evidence="5">
    <location>
        <begin position="2"/>
        <end position="229"/>
    </location>
</feature>
<dbReference type="InterPro" id="IPR003593">
    <property type="entry name" value="AAA+_ATPase"/>
</dbReference>
<evidence type="ECO:0000313" key="6">
    <source>
        <dbReference type="EMBL" id="AHI52460.1"/>
    </source>
</evidence>
<evidence type="ECO:0000256" key="3">
    <source>
        <dbReference type="ARBA" id="ARBA00022741"/>
    </source>
</evidence>
<dbReference type="HOGENOM" id="CLU_000604_1_2_14"/>
<dbReference type="GO" id="GO:0016887">
    <property type="term" value="F:ATP hydrolysis activity"/>
    <property type="evidence" value="ECO:0007669"/>
    <property type="project" value="InterPro"/>
</dbReference>
<dbReference type="GO" id="GO:0005524">
    <property type="term" value="F:ATP binding"/>
    <property type="evidence" value="ECO:0007669"/>
    <property type="project" value="UniProtKB-KW"/>
</dbReference>
<evidence type="ECO:0000259" key="5">
    <source>
        <dbReference type="PROSITE" id="PS50893"/>
    </source>
</evidence>
<protein>
    <submittedName>
        <fullName evidence="6">ABC transporter ATP-binding protein</fullName>
    </submittedName>
</protein>
<dbReference type="AlphaFoldDB" id="W6A6H1"/>
<dbReference type="SUPFAM" id="SSF52540">
    <property type="entry name" value="P-loop containing nucleoside triphosphate hydrolases"/>
    <property type="match status" value="1"/>
</dbReference>
<keyword evidence="2" id="KW-0813">Transport</keyword>
<dbReference type="STRING" id="1276246.SCULI_v1c01190"/>
<reference evidence="6 7" key="1">
    <citation type="journal article" date="2014" name="Genome Biol. Evol.">
        <title>Molecular evolution of the substrate utilization strategies and putative virulence factors in mosquito-associated Spiroplasma species.</title>
        <authorList>
            <person name="Chang T.H."/>
            <person name="Lo W.S."/>
            <person name="Ku C."/>
            <person name="Chen L.L."/>
            <person name="Kuo C.H."/>
        </authorList>
    </citation>
    <scope>NUCLEOTIDE SEQUENCE [LARGE SCALE GENOMIC DNA]</scope>
    <source>
        <strain evidence="6">AES-1</strain>
    </source>
</reference>
<dbReference type="EMBL" id="CP006681">
    <property type="protein sequence ID" value="AHI52460.1"/>
    <property type="molecule type" value="Genomic_DNA"/>
</dbReference>
<evidence type="ECO:0000313" key="7">
    <source>
        <dbReference type="Proteomes" id="UP000019267"/>
    </source>
</evidence>
<dbReference type="Pfam" id="PF00005">
    <property type="entry name" value="ABC_tran"/>
    <property type="match status" value="1"/>
</dbReference>
<dbReference type="InterPro" id="IPR027417">
    <property type="entry name" value="P-loop_NTPase"/>
</dbReference>
<name>W6A6H1_9MOLU</name>
<evidence type="ECO:0000256" key="1">
    <source>
        <dbReference type="ARBA" id="ARBA00005417"/>
    </source>
</evidence>
<gene>
    <name evidence="6" type="ORF">SCULI_v1c01190</name>
</gene>
<keyword evidence="4 6" id="KW-0067">ATP-binding</keyword>
<dbReference type="PROSITE" id="PS50893">
    <property type="entry name" value="ABC_TRANSPORTER_2"/>
    <property type="match status" value="1"/>
</dbReference>
<proteinExistence type="inferred from homology"/>
<evidence type="ECO:0000256" key="4">
    <source>
        <dbReference type="ARBA" id="ARBA00022840"/>
    </source>
</evidence>
<keyword evidence="3" id="KW-0547">Nucleotide-binding</keyword>
<dbReference type="RefSeq" id="WP_025362705.1">
    <property type="nucleotide sequence ID" value="NZ_CP006681.1"/>
</dbReference>
<dbReference type="SMART" id="SM00382">
    <property type="entry name" value="AAA"/>
    <property type="match status" value="1"/>
</dbReference>
<dbReference type="eggNOG" id="COG1131">
    <property type="taxonomic scope" value="Bacteria"/>
</dbReference>
<dbReference type="InterPro" id="IPR003439">
    <property type="entry name" value="ABC_transporter-like_ATP-bd"/>
</dbReference>